<evidence type="ECO:0000313" key="2">
    <source>
        <dbReference type="EMBL" id="MBD8505927.1"/>
    </source>
</evidence>
<comment type="caution">
    <text evidence="2">The sequence shown here is derived from an EMBL/GenBank/DDBJ whole genome shotgun (WGS) entry which is preliminary data.</text>
</comment>
<name>A0A927PM03_9ACTN</name>
<organism evidence="2 3">
    <name type="scientific">Lolliginicoccus lacisalsi</name>
    <dbReference type="NCBI Taxonomy" id="2742202"/>
    <lineage>
        <taxon>Bacteria</taxon>
        <taxon>Bacillati</taxon>
        <taxon>Actinomycetota</taxon>
        <taxon>Actinomycetes</taxon>
        <taxon>Mycobacteriales</taxon>
        <taxon>Hoyosellaceae</taxon>
        <taxon>Lolliginicoccus</taxon>
    </lineage>
</organism>
<dbReference type="Proteomes" id="UP000642993">
    <property type="component" value="Unassembled WGS sequence"/>
</dbReference>
<feature type="transmembrane region" description="Helical" evidence="1">
    <location>
        <begin position="17"/>
        <end position="35"/>
    </location>
</feature>
<proteinExistence type="predicted"/>
<protein>
    <recommendedName>
        <fullName evidence="4">DUF3093 domain-containing protein</fullName>
    </recommendedName>
</protein>
<dbReference type="EMBL" id="JACYWE010000002">
    <property type="protein sequence ID" value="MBD8505927.1"/>
    <property type="molecule type" value="Genomic_DNA"/>
</dbReference>
<dbReference type="RefSeq" id="WP_192038371.1">
    <property type="nucleotide sequence ID" value="NZ_JACYWE010000002.1"/>
</dbReference>
<keyword evidence="1" id="KW-1133">Transmembrane helix</keyword>
<keyword evidence="3" id="KW-1185">Reference proteome</keyword>
<feature type="transmembrane region" description="Helical" evidence="1">
    <location>
        <begin position="41"/>
        <end position="60"/>
    </location>
</feature>
<keyword evidence="1" id="KW-0812">Transmembrane</keyword>
<keyword evidence="1" id="KW-0472">Membrane</keyword>
<reference evidence="2" key="1">
    <citation type="submission" date="2020-09" db="EMBL/GenBank/DDBJ databases">
        <title>Hoyosella lacisalsi sp. nov., a halotolerant actinobacterium isolated from soil of Lake Gudzhirganskoe.</title>
        <authorList>
            <person name="Yang Q."/>
            <person name="Guo P.Y."/>
            <person name="Liu S.W."/>
            <person name="Li F.N."/>
            <person name="Sun C.H."/>
        </authorList>
    </citation>
    <scope>NUCLEOTIDE SEQUENCE</scope>
    <source>
        <strain evidence="2">G463</strain>
    </source>
</reference>
<accession>A0A927PM03</accession>
<evidence type="ECO:0000256" key="1">
    <source>
        <dbReference type="SAM" id="Phobius"/>
    </source>
</evidence>
<gene>
    <name evidence="2" type="ORF">HT102_05455</name>
</gene>
<evidence type="ECO:0008006" key="4">
    <source>
        <dbReference type="Google" id="ProtNLM"/>
    </source>
</evidence>
<evidence type="ECO:0000313" key="3">
    <source>
        <dbReference type="Proteomes" id="UP000642993"/>
    </source>
</evidence>
<dbReference type="AlphaFoldDB" id="A0A927PM03"/>
<sequence>MTSPALPFEEQGARWRTLLVVPVGCLVGIFVEAFLPGPVHWLAWGIAAVLVALVLAWQIAAARAHVSVYCDEWVLRQGTETIGIDTIAEVLPPASGYEEPDWWAARALGELPTVPRRRAGIGLRLSDGSTVQAWARDDDALRRVLDELVA</sequence>